<dbReference type="AlphaFoldDB" id="A0A6N7S1Y4"/>
<proteinExistence type="predicted"/>
<evidence type="ECO:0000259" key="1">
    <source>
        <dbReference type="SMART" id="SM00901"/>
    </source>
</evidence>
<protein>
    <submittedName>
        <fullName evidence="2">FRG domain-containing protein</fullName>
    </submittedName>
</protein>
<reference evidence="4 5" key="1">
    <citation type="journal article" date="2019" name="Nat. Med.">
        <title>A library of human gut bacterial isolates paired with longitudinal multiomics data enables mechanistic microbiome research.</title>
        <authorList>
            <person name="Poyet M."/>
            <person name="Groussin M."/>
            <person name="Gibbons S.M."/>
            <person name="Avila-Pacheco J."/>
            <person name="Jiang X."/>
            <person name="Kearney S.M."/>
            <person name="Perrotta A.R."/>
            <person name="Berdy B."/>
            <person name="Zhao S."/>
            <person name="Lieberman T.D."/>
            <person name="Swanson P.K."/>
            <person name="Smith M."/>
            <person name="Roesemann S."/>
            <person name="Alexander J.E."/>
            <person name="Rich S.A."/>
            <person name="Livny J."/>
            <person name="Vlamakis H."/>
            <person name="Clish C."/>
            <person name="Bullock K."/>
            <person name="Deik A."/>
            <person name="Scott J."/>
            <person name="Pierce K.A."/>
            <person name="Xavier R.J."/>
            <person name="Alm E.J."/>
        </authorList>
    </citation>
    <scope>NUCLEOTIDE SEQUENCE [LARGE SCALE GENOMIC DNA]</scope>
    <source>
        <strain evidence="2 4">BIOML-A4</strain>
        <strain evidence="3 5">BIOML-A5</strain>
    </source>
</reference>
<feature type="domain" description="FRG" evidence="1">
    <location>
        <begin position="42"/>
        <end position="142"/>
    </location>
</feature>
<evidence type="ECO:0000313" key="2">
    <source>
        <dbReference type="EMBL" id="MSA87871.1"/>
    </source>
</evidence>
<evidence type="ECO:0000313" key="4">
    <source>
        <dbReference type="Proteomes" id="UP000433575"/>
    </source>
</evidence>
<dbReference type="OrthoDB" id="9816036at2"/>
<dbReference type="EMBL" id="WKPJ01000001">
    <property type="protein sequence ID" value="MSA87871.1"/>
    <property type="molecule type" value="Genomic_DNA"/>
</dbReference>
<sequence>MIKTESESCFSNCGGLFMSESQIKEKYTSSKSLINDLIRLTRSDQYIFRGISRRAELKPSICRKYDRSTQTLINLKEQEFALLHQFRQQASNLLSGTMETLDYVACAQHYGIPTRLIDWTYNPFTALYFALAENKQPEEGYYELFVLPLKEQIVIHRSYNQSKWNPISNEFVEDYADFLKLIRDKSRFLTVVQERNAALNKLNIVSNTPNPKGLIIYNGSSSNSRLIAQAGLFSIPSSIEAEDSVREIRGTASCIQIELTAKERLETLVFLDNMGYNKQRLFPDLQNLCDSIVSQALQDQSVSK</sequence>
<organism evidence="2 4">
    <name type="scientific">Holdemania massiliensis</name>
    <dbReference type="NCBI Taxonomy" id="1468449"/>
    <lineage>
        <taxon>Bacteria</taxon>
        <taxon>Bacillati</taxon>
        <taxon>Bacillota</taxon>
        <taxon>Erysipelotrichia</taxon>
        <taxon>Erysipelotrichales</taxon>
        <taxon>Erysipelotrichaceae</taxon>
        <taxon>Holdemania</taxon>
    </lineage>
</organism>
<dbReference type="Proteomes" id="UP000433575">
    <property type="component" value="Unassembled WGS sequence"/>
</dbReference>
<dbReference type="EMBL" id="WKPI01000001">
    <property type="protein sequence ID" value="MSC31666.1"/>
    <property type="molecule type" value="Genomic_DNA"/>
</dbReference>
<dbReference type="Pfam" id="PF08867">
    <property type="entry name" value="FRG"/>
    <property type="match status" value="1"/>
</dbReference>
<gene>
    <name evidence="3" type="ORF">GKD88_00800</name>
    <name evidence="2" type="ORF">GKE08_00795</name>
</gene>
<accession>A0A6N7S1Y4</accession>
<dbReference type="Proteomes" id="UP000480929">
    <property type="component" value="Unassembled WGS sequence"/>
</dbReference>
<keyword evidence="5" id="KW-1185">Reference proteome</keyword>
<evidence type="ECO:0000313" key="3">
    <source>
        <dbReference type="EMBL" id="MSC31666.1"/>
    </source>
</evidence>
<name>A0A6N7S1Y4_9FIRM</name>
<dbReference type="SMART" id="SM00901">
    <property type="entry name" value="FRG"/>
    <property type="match status" value="1"/>
</dbReference>
<comment type="caution">
    <text evidence="2">The sequence shown here is derived from an EMBL/GenBank/DDBJ whole genome shotgun (WGS) entry which is preliminary data.</text>
</comment>
<evidence type="ECO:0000313" key="5">
    <source>
        <dbReference type="Proteomes" id="UP000480929"/>
    </source>
</evidence>
<dbReference type="InterPro" id="IPR014966">
    <property type="entry name" value="FRG-dom"/>
</dbReference>